<dbReference type="PANTHER" id="PTHR22576">
    <property type="entry name" value="MUCOSA ASSOCIATED LYMPHOID TISSUE LYMPHOMA TRANSLOCATION PROTEIN 1/PARACASPASE"/>
    <property type="match status" value="1"/>
</dbReference>
<dbReference type="InterPro" id="IPR052039">
    <property type="entry name" value="Caspase-related_regulators"/>
</dbReference>
<dbReference type="SUPFAM" id="SSF52129">
    <property type="entry name" value="Caspase-like"/>
    <property type="match status" value="1"/>
</dbReference>
<dbReference type="EMBL" id="WJQU01000001">
    <property type="protein sequence ID" value="KAJ6649257.1"/>
    <property type="molecule type" value="Genomic_DNA"/>
</dbReference>
<dbReference type="InterPro" id="IPR015917">
    <property type="entry name" value="Pept_C14A"/>
</dbReference>
<protein>
    <submittedName>
        <fullName evidence="3">Caspase Dronc</fullName>
    </submittedName>
</protein>
<feature type="non-terminal residue" evidence="3">
    <location>
        <position position="303"/>
    </location>
</feature>
<comment type="similarity">
    <text evidence="1">Belongs to the peptidase C14A family.</text>
</comment>
<comment type="caution">
    <text evidence="3">The sequence shown here is derived from an EMBL/GenBank/DDBJ whole genome shotgun (WGS) entry which is preliminary data.</text>
</comment>
<evidence type="ECO:0000313" key="4">
    <source>
        <dbReference type="Proteomes" id="UP001151699"/>
    </source>
</evidence>
<dbReference type="Gene3D" id="3.40.50.1460">
    <property type="match status" value="1"/>
</dbReference>
<dbReference type="InterPro" id="IPR011600">
    <property type="entry name" value="Pept_C14_caspase"/>
</dbReference>
<dbReference type="PANTHER" id="PTHR22576:SF41">
    <property type="entry name" value="CASPASE 14, APOPTOSIS-RELATED CYSTEINE PEPTIDASE"/>
    <property type="match status" value="1"/>
</dbReference>
<gene>
    <name evidence="3" type="primary">Dronc_0</name>
    <name evidence="3" type="ORF">Bhyg_04491</name>
</gene>
<keyword evidence="4" id="KW-1185">Reference proteome</keyword>
<dbReference type="InterPro" id="IPR029030">
    <property type="entry name" value="Caspase-like_dom_sf"/>
</dbReference>
<dbReference type="SMART" id="SM00115">
    <property type="entry name" value="CASc"/>
    <property type="match status" value="1"/>
</dbReference>
<dbReference type="GO" id="GO:0004197">
    <property type="term" value="F:cysteine-type endopeptidase activity"/>
    <property type="evidence" value="ECO:0007669"/>
    <property type="project" value="InterPro"/>
</dbReference>
<dbReference type="GO" id="GO:0006508">
    <property type="term" value="P:proteolysis"/>
    <property type="evidence" value="ECO:0007669"/>
    <property type="project" value="InterPro"/>
</dbReference>
<name>A0A9Q0NG28_9DIPT</name>
<reference evidence="3" key="1">
    <citation type="submission" date="2022-07" db="EMBL/GenBank/DDBJ databases">
        <authorList>
            <person name="Trinca V."/>
            <person name="Uliana J.V.C."/>
            <person name="Torres T.T."/>
            <person name="Ward R.J."/>
            <person name="Monesi N."/>
        </authorList>
    </citation>
    <scope>NUCLEOTIDE SEQUENCE</scope>
    <source>
        <strain evidence="3">HSMRA1968</strain>
        <tissue evidence="3">Whole embryos</tissue>
    </source>
</reference>
<organism evidence="3 4">
    <name type="scientific">Pseudolycoriella hygida</name>
    <dbReference type="NCBI Taxonomy" id="35572"/>
    <lineage>
        <taxon>Eukaryota</taxon>
        <taxon>Metazoa</taxon>
        <taxon>Ecdysozoa</taxon>
        <taxon>Arthropoda</taxon>
        <taxon>Hexapoda</taxon>
        <taxon>Insecta</taxon>
        <taxon>Pterygota</taxon>
        <taxon>Neoptera</taxon>
        <taxon>Endopterygota</taxon>
        <taxon>Diptera</taxon>
        <taxon>Nematocera</taxon>
        <taxon>Sciaroidea</taxon>
        <taxon>Sciaridae</taxon>
        <taxon>Pseudolycoriella</taxon>
    </lineage>
</organism>
<dbReference type="InterPro" id="IPR001309">
    <property type="entry name" value="Pept_C14_p20"/>
</dbReference>
<evidence type="ECO:0000259" key="2">
    <source>
        <dbReference type="PROSITE" id="PS50208"/>
    </source>
</evidence>
<accession>A0A9Q0NG28</accession>
<feature type="domain" description="Caspase family p20" evidence="2">
    <location>
        <begin position="129"/>
        <end position="258"/>
    </location>
</feature>
<evidence type="ECO:0000313" key="3">
    <source>
        <dbReference type="EMBL" id="KAJ6649257.1"/>
    </source>
</evidence>
<dbReference type="PRINTS" id="PR00376">
    <property type="entry name" value="IL1BCENZYME"/>
</dbReference>
<dbReference type="PROSITE" id="PS50208">
    <property type="entry name" value="CASPASE_P20"/>
    <property type="match status" value="1"/>
</dbReference>
<dbReference type="AlphaFoldDB" id="A0A9Q0NG28"/>
<dbReference type="Proteomes" id="UP001151699">
    <property type="component" value="Chromosome A"/>
</dbReference>
<sequence length="303" mass="34806">MEESSDNNASKHDALFRKITNSGPEAFDRLIEICETDFWDVAEFLASFQKSDSVERNVLSDHFESTCNLSDVRSNVERDGNIFSNYRQNSIENITLEPYIEEVDKIFVVEKAVRFCSRNIMAYPMKSKNRGVLFLVNIVEINKKPEQYRNGAMLDKNKMISLFRQFGFKIFYYENITLQQFRQLVDELTDSQWLRATDCLVFCVLSHGCFINGHQMIQFSDGKNGSIEDILVKFSNQACPKLIRKPKIFIFPMCRGTSSGIKVKTFNVPNVKKGDKLPAFSDIKICYGSVRGFETFRDGDVGS</sequence>
<dbReference type="Pfam" id="PF00656">
    <property type="entry name" value="Peptidase_C14"/>
    <property type="match status" value="1"/>
</dbReference>
<proteinExistence type="inferred from homology"/>
<evidence type="ECO:0000256" key="1">
    <source>
        <dbReference type="ARBA" id="ARBA00010134"/>
    </source>
</evidence>
<dbReference type="OrthoDB" id="6097640at2759"/>